<reference evidence="9" key="1">
    <citation type="submission" date="2017-01" db="EMBL/GenBank/DDBJ databases">
        <authorList>
            <person name="Varghese N."/>
            <person name="Submissions S."/>
        </authorList>
    </citation>
    <scope>NUCLEOTIDE SEQUENCE [LARGE SCALE GENOMIC DNA]</scope>
    <source>
        <strain evidence="9">DSM 15366</strain>
    </source>
</reference>
<evidence type="ECO:0000256" key="1">
    <source>
        <dbReference type="ARBA" id="ARBA00004533"/>
    </source>
</evidence>
<dbReference type="InterPro" id="IPR004960">
    <property type="entry name" value="LipA_acyltrans"/>
</dbReference>
<comment type="subcellular location">
    <subcellularLocation>
        <location evidence="1">Cell inner membrane</location>
    </subcellularLocation>
</comment>
<protein>
    <submittedName>
        <fullName evidence="8">KDO2-lipid IV(A) lauroyltransferase</fullName>
    </submittedName>
</protein>
<sequence>MKYLRFFPFYVLSVLPFWLLYIISDLTFYLTYYILGYRKKVVRKNLNVAFPNKTKKEINTISKKFYKHFCDMFFEAIKLLTIKPSEIQNRFKINNLSKLTNHLKNHENVMLYTAHQGNWEWLTTVPLFLDVNCNTLYKPLSNSYFNDLFILMRERFNVHCIPSNEGYRHLLHLKNNNIVSMNCVIGDQSPLGKSGKQQTVFFNQQTSFFTGAAKIAKKTDSVIFLPYLKKIKRGTYELFFEKIVNQTATLNEQHIIDMYAHKLEEIIEKYPELYLWTHKRWKRDGITY</sequence>
<evidence type="ECO:0000256" key="3">
    <source>
        <dbReference type="ARBA" id="ARBA00022519"/>
    </source>
</evidence>
<dbReference type="GO" id="GO:0005886">
    <property type="term" value="C:plasma membrane"/>
    <property type="evidence" value="ECO:0007669"/>
    <property type="project" value="UniProtKB-SubCell"/>
</dbReference>
<dbReference type="RefSeq" id="WP_159439002.1">
    <property type="nucleotide sequence ID" value="NZ_FTMA01000001.1"/>
</dbReference>
<proteinExistence type="predicted"/>
<dbReference type="PANTHER" id="PTHR30606:SF10">
    <property type="entry name" value="PHOSPHATIDYLINOSITOL MANNOSIDE ACYLTRANSFERASE"/>
    <property type="match status" value="1"/>
</dbReference>
<keyword evidence="7" id="KW-0812">Transmembrane</keyword>
<dbReference type="OrthoDB" id="9801955at2"/>
<feature type="transmembrane region" description="Helical" evidence="7">
    <location>
        <begin position="6"/>
        <end position="35"/>
    </location>
</feature>
<evidence type="ECO:0000256" key="6">
    <source>
        <dbReference type="ARBA" id="ARBA00023315"/>
    </source>
</evidence>
<keyword evidence="3" id="KW-0997">Cell inner membrane</keyword>
<dbReference type="AlphaFoldDB" id="A0A1N6RH27"/>
<organism evidence="8 9">
    <name type="scientific">Maribacter ulvicola</name>
    <dbReference type="NCBI Taxonomy" id="228959"/>
    <lineage>
        <taxon>Bacteria</taxon>
        <taxon>Pseudomonadati</taxon>
        <taxon>Bacteroidota</taxon>
        <taxon>Flavobacteriia</taxon>
        <taxon>Flavobacteriales</taxon>
        <taxon>Flavobacteriaceae</taxon>
        <taxon>Maribacter</taxon>
    </lineage>
</organism>
<dbReference type="Pfam" id="PF03279">
    <property type="entry name" value="Lip_A_acyltrans"/>
    <property type="match status" value="1"/>
</dbReference>
<dbReference type="STRING" id="228959.SAMN05421797_1011279"/>
<accession>A0A1N6RH27</accession>
<dbReference type="CDD" id="cd07984">
    <property type="entry name" value="LPLAT_LABLAT-like"/>
    <property type="match status" value="1"/>
</dbReference>
<name>A0A1N6RH27_9FLAO</name>
<evidence type="ECO:0000256" key="2">
    <source>
        <dbReference type="ARBA" id="ARBA00022475"/>
    </source>
</evidence>
<dbReference type="PANTHER" id="PTHR30606">
    <property type="entry name" value="LIPID A BIOSYNTHESIS LAUROYL ACYLTRANSFERASE"/>
    <property type="match status" value="1"/>
</dbReference>
<keyword evidence="5 7" id="KW-0472">Membrane</keyword>
<dbReference type="EMBL" id="FTMA01000001">
    <property type="protein sequence ID" value="SIQ27996.1"/>
    <property type="molecule type" value="Genomic_DNA"/>
</dbReference>
<dbReference type="GO" id="GO:0009247">
    <property type="term" value="P:glycolipid biosynthetic process"/>
    <property type="evidence" value="ECO:0007669"/>
    <property type="project" value="UniProtKB-ARBA"/>
</dbReference>
<dbReference type="GO" id="GO:0016746">
    <property type="term" value="F:acyltransferase activity"/>
    <property type="evidence" value="ECO:0007669"/>
    <property type="project" value="UniProtKB-KW"/>
</dbReference>
<evidence type="ECO:0000256" key="4">
    <source>
        <dbReference type="ARBA" id="ARBA00022679"/>
    </source>
</evidence>
<keyword evidence="7" id="KW-1133">Transmembrane helix</keyword>
<evidence type="ECO:0000313" key="9">
    <source>
        <dbReference type="Proteomes" id="UP000186953"/>
    </source>
</evidence>
<evidence type="ECO:0000256" key="5">
    <source>
        <dbReference type="ARBA" id="ARBA00023136"/>
    </source>
</evidence>
<dbReference type="Proteomes" id="UP000186953">
    <property type="component" value="Unassembled WGS sequence"/>
</dbReference>
<keyword evidence="6" id="KW-0012">Acyltransferase</keyword>
<keyword evidence="4 8" id="KW-0808">Transferase</keyword>
<evidence type="ECO:0000256" key="7">
    <source>
        <dbReference type="SAM" id="Phobius"/>
    </source>
</evidence>
<evidence type="ECO:0000313" key="8">
    <source>
        <dbReference type="EMBL" id="SIQ27996.1"/>
    </source>
</evidence>
<keyword evidence="9" id="KW-1185">Reference proteome</keyword>
<keyword evidence="2" id="KW-1003">Cell membrane</keyword>
<gene>
    <name evidence="8" type="ORF">SAMN05421797_1011279</name>
</gene>